<accession>A0A414QC57</accession>
<name>A0A414QC57_9FIRM</name>
<evidence type="ECO:0000313" key="1">
    <source>
        <dbReference type="EMBL" id="RHF78380.1"/>
    </source>
</evidence>
<comment type="caution">
    <text evidence="1">The sequence shown here is derived from an EMBL/GenBank/DDBJ whole genome shotgun (WGS) entry which is preliminary data.</text>
</comment>
<protein>
    <submittedName>
        <fullName evidence="1">Uncharacterized protein</fullName>
    </submittedName>
</protein>
<dbReference type="RefSeq" id="WP_118237435.1">
    <property type="nucleotide sequence ID" value="NZ_QRHN01000011.1"/>
</dbReference>
<gene>
    <name evidence="1" type="ORF">DW658_09215</name>
</gene>
<proteinExistence type="predicted"/>
<sequence length="92" mass="10365">MPRGRPPLSRGTKNRKKEFDERLSAYSLSALDNVIDVMVRIKGKNTIEMIKALTELEVIQVGVNKRPLSNKGNSLKSNRGTFAQIYRISCIC</sequence>
<evidence type="ECO:0000313" key="2">
    <source>
        <dbReference type="Proteomes" id="UP000285666"/>
    </source>
</evidence>
<reference evidence="1 2" key="1">
    <citation type="submission" date="2018-08" db="EMBL/GenBank/DDBJ databases">
        <title>A genome reference for cultivated species of the human gut microbiota.</title>
        <authorList>
            <person name="Zou Y."/>
            <person name="Xue W."/>
            <person name="Luo G."/>
        </authorList>
    </citation>
    <scope>NUCLEOTIDE SEQUENCE [LARGE SCALE GENOMIC DNA]</scope>
    <source>
        <strain evidence="1 2">AM23-7AC</strain>
    </source>
</reference>
<dbReference type="EMBL" id="QRHN01000011">
    <property type="protein sequence ID" value="RHF78380.1"/>
    <property type="molecule type" value="Genomic_DNA"/>
</dbReference>
<dbReference type="AlphaFoldDB" id="A0A414QC57"/>
<organism evidence="1 2">
    <name type="scientific">Dorea formicigenerans</name>
    <dbReference type="NCBI Taxonomy" id="39486"/>
    <lineage>
        <taxon>Bacteria</taxon>
        <taxon>Bacillati</taxon>
        <taxon>Bacillota</taxon>
        <taxon>Clostridia</taxon>
        <taxon>Lachnospirales</taxon>
        <taxon>Lachnospiraceae</taxon>
        <taxon>Dorea</taxon>
    </lineage>
</organism>
<dbReference type="Proteomes" id="UP000285666">
    <property type="component" value="Unassembled WGS sequence"/>
</dbReference>